<dbReference type="PROSITE" id="PS50109">
    <property type="entry name" value="HIS_KIN"/>
    <property type="match status" value="1"/>
</dbReference>
<dbReference type="EMBL" id="JAJBOM010000002">
    <property type="protein sequence ID" value="MCB5618067.1"/>
    <property type="molecule type" value="Genomic_DNA"/>
</dbReference>
<evidence type="ECO:0000256" key="8">
    <source>
        <dbReference type="ARBA" id="ARBA00022741"/>
    </source>
</evidence>
<evidence type="ECO:0000313" key="20">
    <source>
        <dbReference type="EMBL" id="MDE1203055.1"/>
    </source>
</evidence>
<dbReference type="Gene3D" id="1.10.287.130">
    <property type="match status" value="1"/>
</dbReference>
<dbReference type="GO" id="GO:0000155">
    <property type="term" value="F:phosphorelay sensor kinase activity"/>
    <property type="evidence" value="ECO:0007669"/>
    <property type="project" value="InterPro"/>
</dbReference>
<evidence type="ECO:0000256" key="2">
    <source>
        <dbReference type="ARBA" id="ARBA00004651"/>
    </source>
</evidence>
<keyword evidence="4" id="KW-1003">Cell membrane</keyword>
<dbReference type="InterPro" id="IPR003594">
    <property type="entry name" value="HATPase_dom"/>
</dbReference>
<feature type="transmembrane region" description="Helical" evidence="15">
    <location>
        <begin position="6"/>
        <end position="23"/>
    </location>
</feature>
<name>A0A2N5P2Y7_MEDGN</name>
<dbReference type="EMBL" id="JAAIRM010000004">
    <property type="protein sequence ID" value="NSI18470.1"/>
    <property type="molecule type" value="Genomic_DNA"/>
</dbReference>
<keyword evidence="7 15" id="KW-0812">Transmembrane</keyword>
<dbReference type="Proteomes" id="UP001211731">
    <property type="component" value="Unassembled WGS sequence"/>
</dbReference>
<evidence type="ECO:0000256" key="14">
    <source>
        <dbReference type="SAM" id="Coils"/>
    </source>
</evidence>
<evidence type="ECO:0000313" key="22">
    <source>
        <dbReference type="EMBL" id="NSI57779.1"/>
    </source>
</evidence>
<dbReference type="Proteomes" id="UP001296581">
    <property type="component" value="Unassembled WGS sequence"/>
</dbReference>
<keyword evidence="12" id="KW-0902">Two-component regulatory system</keyword>
<dbReference type="EMBL" id="JAAIRV010000006">
    <property type="protein sequence ID" value="NSI57779.1"/>
    <property type="molecule type" value="Genomic_DNA"/>
</dbReference>
<dbReference type="InterPro" id="IPR036890">
    <property type="entry name" value="HATPase_C_sf"/>
</dbReference>
<evidence type="ECO:0000256" key="7">
    <source>
        <dbReference type="ARBA" id="ARBA00022692"/>
    </source>
</evidence>
<evidence type="ECO:0000256" key="9">
    <source>
        <dbReference type="ARBA" id="ARBA00022777"/>
    </source>
</evidence>
<reference evidence="21" key="2">
    <citation type="journal article" date="2020" name="Cell Host Microbe">
        <title>Functional and Genomic Variation between Human-Derived Isolates of Lachnospiraceae Reveals Inter- and Intra-Species Diversity.</title>
        <authorList>
            <person name="Sorbara M.T."/>
            <person name="Littmann E.R."/>
            <person name="Fontana E."/>
            <person name="Moody T.U."/>
            <person name="Kohout C.E."/>
            <person name="Gjonbalaj M."/>
            <person name="Eaton V."/>
            <person name="Seok R."/>
            <person name="Leiner I.M."/>
            <person name="Pamer E.G."/>
        </authorList>
    </citation>
    <scope>NUCLEOTIDE SEQUENCE</scope>
    <source>
        <strain evidence="23">MSK.11.9</strain>
        <strain evidence="22">MSK.15.32</strain>
        <strain evidence="21">MSK.22.53</strain>
    </source>
</reference>
<evidence type="ECO:0000313" key="29">
    <source>
        <dbReference type="Proteomes" id="UP000284472"/>
    </source>
</evidence>
<keyword evidence="10" id="KW-0067">ATP-binding</keyword>
<evidence type="ECO:0000313" key="25">
    <source>
        <dbReference type="EMBL" id="RHD09250.1"/>
    </source>
</evidence>
<dbReference type="Pfam" id="PF02518">
    <property type="entry name" value="HATPase_c"/>
    <property type="match status" value="1"/>
</dbReference>
<dbReference type="PANTHER" id="PTHR45528">
    <property type="entry name" value="SENSOR HISTIDINE KINASE CPXA"/>
    <property type="match status" value="1"/>
</dbReference>
<reference evidence="27 28" key="1">
    <citation type="submission" date="2018-08" db="EMBL/GenBank/DDBJ databases">
        <title>A genome reference for cultivated species of the human gut microbiota.</title>
        <authorList>
            <person name="Zou Y."/>
            <person name="Xue W."/>
            <person name="Luo G."/>
        </authorList>
    </citation>
    <scope>NUCLEOTIDE SEQUENCE [LARGE SCALE GENOMIC DNA]</scope>
    <source>
        <strain evidence="24 27">AF19-16AC</strain>
        <strain evidence="26 28">AM21-18</strain>
        <strain evidence="25 29">AM32-6</strain>
    </source>
</reference>
<comment type="catalytic activity">
    <reaction evidence="1">
        <text>ATP + protein L-histidine = ADP + protein N-phospho-L-histidine.</text>
        <dbReference type="EC" id="2.7.13.3"/>
    </reaction>
</comment>
<dbReference type="EMBL" id="JAJBNC010000005">
    <property type="protein sequence ID" value="MCB5492991.1"/>
    <property type="molecule type" value="Genomic_DNA"/>
</dbReference>
<keyword evidence="6" id="KW-0808">Transferase</keyword>
<dbReference type="Proteomes" id="UP000284472">
    <property type="component" value="Unassembled WGS sequence"/>
</dbReference>
<evidence type="ECO:0000256" key="1">
    <source>
        <dbReference type="ARBA" id="ARBA00000085"/>
    </source>
</evidence>
<evidence type="ECO:0000313" key="27">
    <source>
        <dbReference type="Proteomes" id="UP000283834"/>
    </source>
</evidence>
<proteinExistence type="predicted"/>
<dbReference type="Proteomes" id="UP000283834">
    <property type="component" value="Unassembled WGS sequence"/>
</dbReference>
<evidence type="ECO:0000313" key="23">
    <source>
        <dbReference type="EMBL" id="NSI64845.1"/>
    </source>
</evidence>
<evidence type="ECO:0000256" key="12">
    <source>
        <dbReference type="ARBA" id="ARBA00023012"/>
    </source>
</evidence>
<keyword evidence="9 24" id="KW-0418">Kinase</keyword>
<reference evidence="17" key="4">
    <citation type="submission" date="2021-10" db="EMBL/GenBank/DDBJ databases">
        <title>Collection of gut derived symbiotic bacterial strains cultured from healthy donors.</title>
        <authorList>
            <person name="Lin H."/>
            <person name="Littmann E."/>
            <person name="Claire K."/>
            <person name="Pamer E."/>
        </authorList>
    </citation>
    <scope>NUCLEOTIDE SEQUENCE</scope>
    <source>
        <strain evidence="18">MSK.23.18</strain>
        <strain evidence="17">MSK.23.4</strain>
    </source>
</reference>
<keyword evidence="13 15" id="KW-0472">Membrane</keyword>
<dbReference type="SMART" id="SM00388">
    <property type="entry name" value="HisKA"/>
    <property type="match status" value="1"/>
</dbReference>
<dbReference type="EMBL" id="QRWQ01000005">
    <property type="protein sequence ID" value="RGT39669.1"/>
    <property type="molecule type" value="Genomic_DNA"/>
</dbReference>
<dbReference type="SUPFAM" id="SSF55874">
    <property type="entry name" value="ATPase domain of HSP90 chaperone/DNA topoisomerase II/histidine kinase"/>
    <property type="match status" value="1"/>
</dbReference>
<evidence type="ECO:0000313" key="18">
    <source>
        <dbReference type="EMBL" id="MCB5618067.1"/>
    </source>
</evidence>
<dbReference type="Pfam" id="PF00512">
    <property type="entry name" value="HisKA"/>
    <property type="match status" value="1"/>
</dbReference>
<evidence type="ECO:0000313" key="21">
    <source>
        <dbReference type="EMBL" id="NSI18470.1"/>
    </source>
</evidence>
<dbReference type="SUPFAM" id="SSF47384">
    <property type="entry name" value="Homodimeric domain of signal transducing histidine kinase"/>
    <property type="match status" value="1"/>
</dbReference>
<evidence type="ECO:0000313" key="28">
    <source>
        <dbReference type="Proteomes" id="UP000283981"/>
    </source>
</evidence>
<dbReference type="InterPro" id="IPR005467">
    <property type="entry name" value="His_kinase_dom"/>
</dbReference>
<dbReference type="AlphaFoldDB" id="A0A2N5P2Y7"/>
<dbReference type="Gene3D" id="3.30.565.10">
    <property type="entry name" value="Histidine kinase-like ATPase, C-terminal domain"/>
    <property type="match status" value="1"/>
</dbReference>
<evidence type="ECO:0000313" key="26">
    <source>
        <dbReference type="EMBL" id="RHG85287.1"/>
    </source>
</evidence>
<dbReference type="Proteomes" id="UP001297370">
    <property type="component" value="Unassembled WGS sequence"/>
</dbReference>
<accession>A0A2N5P2Y7</accession>
<dbReference type="GeneID" id="57433560"/>
<keyword evidence="14" id="KW-0175">Coiled coil</keyword>
<reference evidence="21" key="3">
    <citation type="submission" date="2020-02" db="EMBL/GenBank/DDBJ databases">
        <authorList>
            <person name="Littmann E."/>
            <person name="Sorbara M."/>
        </authorList>
    </citation>
    <scope>NUCLEOTIDE SEQUENCE</scope>
    <source>
        <strain evidence="23">MSK.11.9</strain>
        <strain evidence="22">MSK.15.32</strain>
        <strain evidence="21">MSK.22.53</strain>
    </source>
</reference>
<evidence type="ECO:0000256" key="3">
    <source>
        <dbReference type="ARBA" id="ARBA00012438"/>
    </source>
</evidence>
<evidence type="ECO:0000313" key="24">
    <source>
        <dbReference type="EMBL" id="RGT39669.1"/>
    </source>
</evidence>
<reference evidence="19" key="6">
    <citation type="submission" date="2023-01" db="EMBL/GenBank/DDBJ databases">
        <title>Human gut microbiome strain richness.</title>
        <authorList>
            <person name="Chen-Liaw A."/>
        </authorList>
    </citation>
    <scope>NUCLEOTIDE SEQUENCE</scope>
    <source>
        <strain evidence="19">1001217st1_A9_1001217B_191108</strain>
    </source>
</reference>
<evidence type="ECO:0000313" key="19">
    <source>
        <dbReference type="EMBL" id="MDB8738853.1"/>
    </source>
</evidence>
<dbReference type="Proteomes" id="UP001296643">
    <property type="component" value="Unassembled WGS sequence"/>
</dbReference>
<dbReference type="RefSeq" id="WP_004843553.1">
    <property type="nucleotide sequence ID" value="NZ_AP031446.1"/>
</dbReference>
<keyword evidence="11 15" id="KW-1133">Transmembrane helix</keyword>
<evidence type="ECO:0000256" key="11">
    <source>
        <dbReference type="ARBA" id="ARBA00022989"/>
    </source>
</evidence>
<protein>
    <recommendedName>
        <fullName evidence="3">histidine kinase</fullName>
        <ecNumber evidence="3">2.7.13.3</ecNumber>
    </recommendedName>
</protein>
<dbReference type="GO" id="GO:0005524">
    <property type="term" value="F:ATP binding"/>
    <property type="evidence" value="ECO:0007669"/>
    <property type="project" value="UniProtKB-KW"/>
</dbReference>
<dbReference type="CDD" id="cd00075">
    <property type="entry name" value="HATPase"/>
    <property type="match status" value="1"/>
</dbReference>
<dbReference type="Proteomes" id="UP001296580">
    <property type="component" value="Unassembled WGS sequence"/>
</dbReference>
<dbReference type="GO" id="GO:0005886">
    <property type="term" value="C:plasma membrane"/>
    <property type="evidence" value="ECO:0007669"/>
    <property type="project" value="UniProtKB-SubCell"/>
</dbReference>
<dbReference type="CDD" id="cd00082">
    <property type="entry name" value="HisKA"/>
    <property type="match status" value="1"/>
</dbReference>
<keyword evidence="5" id="KW-0597">Phosphoprotein</keyword>
<dbReference type="Proteomes" id="UP001297422">
    <property type="component" value="Unassembled WGS sequence"/>
</dbReference>
<keyword evidence="8" id="KW-0547">Nucleotide-binding</keyword>
<comment type="subcellular location">
    <subcellularLocation>
        <location evidence="2">Cell membrane</location>
        <topology evidence="2">Multi-pass membrane protein</topology>
    </subcellularLocation>
</comment>
<gene>
    <name evidence="26" type="ORF">DW243_06780</name>
    <name evidence="25" type="ORF">DW812_00405</name>
    <name evidence="24" type="ORF">DWX36_07330</name>
    <name evidence="21" type="ORF">G4958_03650</name>
    <name evidence="23" type="ORF">G4981_06090</name>
    <name evidence="22" type="ORF">G4993_05100</name>
    <name evidence="18" type="ORF">LIQ08_02640</name>
    <name evidence="17" type="ORF">LIQ10_04430</name>
    <name evidence="20" type="ORF">O4N78_05620</name>
    <name evidence="19" type="ORF">PNU63_08700</name>
</gene>
<dbReference type="EMBL" id="QSIR01000001">
    <property type="protein sequence ID" value="RHD09250.1"/>
    <property type="molecule type" value="Genomic_DNA"/>
</dbReference>
<evidence type="ECO:0000256" key="4">
    <source>
        <dbReference type="ARBA" id="ARBA00022475"/>
    </source>
</evidence>
<dbReference type="EMBL" id="JAQMLR010000007">
    <property type="protein sequence ID" value="MDB8738853.1"/>
    <property type="molecule type" value="Genomic_DNA"/>
</dbReference>
<dbReference type="SMART" id="SM00387">
    <property type="entry name" value="HATPase_c"/>
    <property type="match status" value="1"/>
</dbReference>
<dbReference type="InterPro" id="IPR036097">
    <property type="entry name" value="HisK_dim/P_sf"/>
</dbReference>
<dbReference type="EMBL" id="JAAIRY010000007">
    <property type="protein sequence ID" value="NSI64845.1"/>
    <property type="molecule type" value="Genomic_DNA"/>
</dbReference>
<dbReference type="Proteomes" id="UP001149331">
    <property type="component" value="Unassembled WGS sequence"/>
</dbReference>
<feature type="coiled-coil region" evidence="14">
    <location>
        <begin position="24"/>
        <end position="94"/>
    </location>
</feature>
<feature type="domain" description="Histidine kinase" evidence="16">
    <location>
        <begin position="90"/>
        <end position="291"/>
    </location>
</feature>
<dbReference type="STRING" id="33038.GCA_900067245_02664"/>
<evidence type="ECO:0000256" key="13">
    <source>
        <dbReference type="ARBA" id="ARBA00023136"/>
    </source>
</evidence>
<dbReference type="InterPro" id="IPR050398">
    <property type="entry name" value="HssS/ArlS-like"/>
</dbReference>
<evidence type="ECO:0000256" key="5">
    <source>
        <dbReference type="ARBA" id="ARBA00022553"/>
    </source>
</evidence>
<organism evidence="24 27">
    <name type="scientific">Mediterraneibacter gnavus</name>
    <name type="common">Ruminococcus gnavus</name>
    <dbReference type="NCBI Taxonomy" id="33038"/>
    <lineage>
        <taxon>Bacteria</taxon>
        <taxon>Bacillati</taxon>
        <taxon>Bacillota</taxon>
        <taxon>Clostridia</taxon>
        <taxon>Lachnospirales</taxon>
        <taxon>Lachnospiraceae</taxon>
        <taxon>Mediterraneibacter</taxon>
    </lineage>
</organism>
<evidence type="ECO:0000256" key="10">
    <source>
        <dbReference type="ARBA" id="ARBA00022840"/>
    </source>
</evidence>
<dbReference type="EMBL" id="QRIS01000009">
    <property type="protein sequence ID" value="RHG85287.1"/>
    <property type="molecule type" value="Genomic_DNA"/>
</dbReference>
<sequence length="315" mass="36916">MLWVLFSVAIVIAVYFATRFFLLKKAMKEANREFQDILKDIQQNQILHMAMPDKELENMAQSVNQALEQIRTERQEYEKRERAFQSEIENISHDLRTPLTVILGYLKLMKGQKETDMEMVETIERKAKTMQRLVTDFYDLSRLSARDYEVEIKETDVGRILRESLMDSYHILEKRALELEAEIPEHIIEVLGDASALERIFLNLIQNAGRYAQSFLHVFVREQKQQVWICFENDAFNVTEADVEHLFERFYRKDRARTQEGTGLGLTVAKQLAEAMEAKLTAELIREPGGGKGEIIPKLRFTLEMKKVEKFMQKE</sequence>
<evidence type="ECO:0000259" key="16">
    <source>
        <dbReference type="PROSITE" id="PS50109"/>
    </source>
</evidence>
<dbReference type="InterPro" id="IPR003661">
    <property type="entry name" value="HisK_dim/P_dom"/>
</dbReference>
<comment type="caution">
    <text evidence="24">The sequence shown here is derived from an EMBL/GenBank/DDBJ whole genome shotgun (WGS) entry which is preliminary data.</text>
</comment>
<dbReference type="EMBL" id="JAPZEG010000005">
    <property type="protein sequence ID" value="MDE1203055.1"/>
    <property type="molecule type" value="Genomic_DNA"/>
</dbReference>
<evidence type="ECO:0000313" key="17">
    <source>
        <dbReference type="EMBL" id="MCB5492991.1"/>
    </source>
</evidence>
<evidence type="ECO:0000256" key="15">
    <source>
        <dbReference type="SAM" id="Phobius"/>
    </source>
</evidence>
<dbReference type="PANTHER" id="PTHR45528:SF1">
    <property type="entry name" value="SENSOR HISTIDINE KINASE CPXA"/>
    <property type="match status" value="1"/>
</dbReference>
<evidence type="ECO:0000256" key="6">
    <source>
        <dbReference type="ARBA" id="ARBA00022679"/>
    </source>
</evidence>
<reference evidence="20" key="5">
    <citation type="submission" date="2022-12" db="EMBL/GenBank/DDBJ databases">
        <title>Genome of R. gnavus strain RSHDN_120.</title>
        <authorList>
            <person name="Abdugheni R."/>
        </authorList>
    </citation>
    <scope>NUCLEOTIDE SEQUENCE</scope>
    <source>
        <strain evidence="20">RSHDN_120</strain>
    </source>
</reference>
<dbReference type="EC" id="2.7.13.3" evidence="3"/>
<dbReference type="Proteomes" id="UP000283981">
    <property type="component" value="Unassembled WGS sequence"/>
</dbReference>